<evidence type="ECO:0000256" key="1">
    <source>
        <dbReference type="SAM" id="Phobius"/>
    </source>
</evidence>
<protein>
    <submittedName>
        <fullName evidence="2">Uncharacterized protein</fullName>
    </submittedName>
</protein>
<sequence length="99" mass="10521">MEMIAVGILIMWLGVASMIARQLAKNSYPPAVNAIALAGAGFIATVTLLFFMFRPMLPAGIPATWILQPLAIASGIAALVVALVSFLLIKQTRRRRAAA</sequence>
<dbReference type="RefSeq" id="WP_073007323.1">
    <property type="nucleotide sequence ID" value="NZ_FRBW01000001.1"/>
</dbReference>
<name>A0A1M6YYF7_9HYPH</name>
<evidence type="ECO:0000313" key="2">
    <source>
        <dbReference type="EMBL" id="SHL23145.1"/>
    </source>
</evidence>
<dbReference type="AlphaFoldDB" id="A0A1M6YYF7"/>
<keyword evidence="1" id="KW-1133">Transmembrane helix</keyword>
<keyword evidence="1" id="KW-0812">Transmembrane</keyword>
<organism evidence="2 3">
    <name type="scientific">Roseibium suaedae</name>
    <dbReference type="NCBI Taxonomy" id="735517"/>
    <lineage>
        <taxon>Bacteria</taxon>
        <taxon>Pseudomonadati</taxon>
        <taxon>Pseudomonadota</taxon>
        <taxon>Alphaproteobacteria</taxon>
        <taxon>Hyphomicrobiales</taxon>
        <taxon>Stappiaceae</taxon>
        <taxon>Roseibium</taxon>
    </lineage>
</organism>
<evidence type="ECO:0000313" key="3">
    <source>
        <dbReference type="Proteomes" id="UP000186002"/>
    </source>
</evidence>
<feature type="transmembrane region" description="Helical" evidence="1">
    <location>
        <begin position="6"/>
        <end position="24"/>
    </location>
</feature>
<reference evidence="2 3" key="1">
    <citation type="submission" date="2016-11" db="EMBL/GenBank/DDBJ databases">
        <authorList>
            <person name="Jaros S."/>
            <person name="Januszkiewicz K."/>
            <person name="Wedrychowicz H."/>
        </authorList>
    </citation>
    <scope>NUCLEOTIDE SEQUENCE [LARGE SCALE GENOMIC DNA]</scope>
    <source>
        <strain evidence="2 3">DSM 22153</strain>
    </source>
</reference>
<dbReference type="Proteomes" id="UP000186002">
    <property type="component" value="Unassembled WGS sequence"/>
</dbReference>
<feature type="transmembrane region" description="Helical" evidence="1">
    <location>
        <begin position="31"/>
        <end position="53"/>
    </location>
</feature>
<dbReference type="EMBL" id="FRBW01000001">
    <property type="protein sequence ID" value="SHL23145.1"/>
    <property type="molecule type" value="Genomic_DNA"/>
</dbReference>
<accession>A0A1M6YYF7</accession>
<feature type="transmembrane region" description="Helical" evidence="1">
    <location>
        <begin position="65"/>
        <end position="89"/>
    </location>
</feature>
<keyword evidence="3" id="KW-1185">Reference proteome</keyword>
<gene>
    <name evidence="2" type="ORF">SAMN05444272_0073</name>
</gene>
<keyword evidence="1" id="KW-0472">Membrane</keyword>
<proteinExistence type="predicted"/>